<keyword evidence="1" id="KW-1133">Transmembrane helix</keyword>
<keyword evidence="1" id="KW-0812">Transmembrane</keyword>
<proteinExistence type="predicted"/>
<feature type="transmembrane region" description="Helical" evidence="1">
    <location>
        <begin position="406"/>
        <end position="427"/>
    </location>
</feature>
<keyword evidence="1" id="KW-0472">Membrane</keyword>
<evidence type="ECO:0000313" key="2">
    <source>
        <dbReference type="EMBL" id="PWJ76763.1"/>
    </source>
</evidence>
<name>A0AB73T638_9FIRM</name>
<dbReference type="PANTHER" id="PTHR11328">
    <property type="entry name" value="MAJOR FACILITATOR SUPERFAMILY DOMAIN-CONTAINING PROTEIN"/>
    <property type="match status" value="1"/>
</dbReference>
<comment type="caution">
    <text evidence="2">The sequence shown here is derived from an EMBL/GenBank/DDBJ whole genome shotgun (WGS) entry which is preliminary data.</text>
</comment>
<feature type="transmembrane region" description="Helical" evidence="1">
    <location>
        <begin position="159"/>
        <end position="182"/>
    </location>
</feature>
<dbReference type="SUPFAM" id="SSF103473">
    <property type="entry name" value="MFS general substrate transporter"/>
    <property type="match status" value="1"/>
</dbReference>
<gene>
    <name evidence="2" type="ORF">C7383_104209</name>
</gene>
<dbReference type="GO" id="GO:0008643">
    <property type="term" value="P:carbohydrate transport"/>
    <property type="evidence" value="ECO:0007669"/>
    <property type="project" value="InterPro"/>
</dbReference>
<feature type="transmembrane region" description="Helical" evidence="1">
    <location>
        <begin position="51"/>
        <end position="71"/>
    </location>
</feature>
<dbReference type="GO" id="GO:0005886">
    <property type="term" value="C:plasma membrane"/>
    <property type="evidence" value="ECO:0007669"/>
    <property type="project" value="TreeGrafter"/>
</dbReference>
<sequence length="492" mass="53488">MGKEKKLSQSEIDGVQYRRAKLWQIILVACNAFVGMSIYTLIGLASYSASLGFGIATAAVGVILTWSRILDGITDPLIAFIYDKINTRFGKIRILIIIGFAIEALALMTMFSWGSGKGFGIVVFTLCYIVYIIGYTIANMTALTINPLISNDPRQRPAISVWSTALNYMLPMVLSIVLNVVLLPRFGGTYNLEFLSAACKLCLCIAALGVILVCIGVSEFDKPENFKGLTKEKTNLKVRDMAEIVKHNRPLQCYIISAASDKIAQQTTSQAVITTMLNGILIGNMGLATTLSVIGMLPSLLFAVVGAKYAGKYGSQATIITWTRICIAISVVIWGFFIIIDPKQIAKAGVCMVLYVILILARNGANMCVTTASTSFMSDIIDYEQDRSGRYVPALITGIYNFIDKIVSAFSAVIATGSVALIGYTATMPQPGDTATPQIFWLTTGIMFGLPIFGWICTLIAMKFCHLTKSDMVDVQKRIAAKKAADKKDMEA</sequence>
<protein>
    <submittedName>
        <fullName evidence="2">Na+/melibiose symporter-like transporter</fullName>
    </submittedName>
</protein>
<dbReference type="Pfam" id="PF13347">
    <property type="entry name" value="MFS_2"/>
    <property type="match status" value="1"/>
</dbReference>
<dbReference type="AlphaFoldDB" id="A0AB73T638"/>
<feature type="transmembrane region" description="Helical" evidence="1">
    <location>
        <begin position="21"/>
        <end position="45"/>
    </location>
</feature>
<dbReference type="EMBL" id="QGGY01000004">
    <property type="protein sequence ID" value="PWJ76763.1"/>
    <property type="molecule type" value="Genomic_DNA"/>
</dbReference>
<dbReference type="InterPro" id="IPR036259">
    <property type="entry name" value="MFS_trans_sf"/>
</dbReference>
<feature type="transmembrane region" description="Helical" evidence="1">
    <location>
        <begin position="439"/>
        <end position="462"/>
    </location>
</feature>
<organism evidence="2 3">
    <name type="scientific">Murimonas intestini</name>
    <dbReference type="NCBI Taxonomy" id="1337051"/>
    <lineage>
        <taxon>Bacteria</taxon>
        <taxon>Bacillati</taxon>
        <taxon>Bacillota</taxon>
        <taxon>Clostridia</taxon>
        <taxon>Lachnospirales</taxon>
        <taxon>Lachnospiraceae</taxon>
        <taxon>Murimonas</taxon>
    </lineage>
</organism>
<dbReference type="PANTHER" id="PTHR11328:SF24">
    <property type="entry name" value="MAJOR FACILITATOR SUPERFAMILY (MFS) PROFILE DOMAIN-CONTAINING PROTEIN"/>
    <property type="match status" value="1"/>
</dbReference>
<dbReference type="InterPro" id="IPR039672">
    <property type="entry name" value="MFS_2"/>
</dbReference>
<dbReference type="Proteomes" id="UP000245412">
    <property type="component" value="Unassembled WGS sequence"/>
</dbReference>
<feature type="transmembrane region" description="Helical" evidence="1">
    <location>
        <begin position="92"/>
        <end position="113"/>
    </location>
</feature>
<evidence type="ECO:0000256" key="1">
    <source>
        <dbReference type="SAM" id="Phobius"/>
    </source>
</evidence>
<dbReference type="RefSeq" id="WP_109625904.1">
    <property type="nucleotide sequence ID" value="NZ_JANKBI010000019.1"/>
</dbReference>
<reference evidence="2 3" key="1">
    <citation type="submission" date="2018-05" db="EMBL/GenBank/DDBJ databases">
        <authorList>
            <person name="Goeker M."/>
            <person name="Huntemann M."/>
            <person name="Clum A."/>
            <person name="Pillay M."/>
            <person name="Palaniappan K."/>
            <person name="Varghese N."/>
            <person name="Mikhailova N."/>
            <person name="Stamatis D."/>
            <person name="Reddy T."/>
            <person name="Daum C."/>
            <person name="Shapiro N."/>
            <person name="Ivanova N."/>
            <person name="Kyrpides N."/>
            <person name="Woyke T."/>
        </authorList>
    </citation>
    <scope>NUCLEOTIDE SEQUENCE [LARGE SCALE GENOMIC DNA]</scope>
    <source>
        <strain evidence="2 3">DSM 26524</strain>
    </source>
</reference>
<feature type="transmembrane region" description="Helical" evidence="1">
    <location>
        <begin position="285"/>
        <end position="307"/>
    </location>
</feature>
<feature type="transmembrane region" description="Helical" evidence="1">
    <location>
        <begin position="194"/>
        <end position="217"/>
    </location>
</feature>
<feature type="transmembrane region" description="Helical" evidence="1">
    <location>
        <begin position="119"/>
        <end position="138"/>
    </location>
</feature>
<dbReference type="GO" id="GO:0015293">
    <property type="term" value="F:symporter activity"/>
    <property type="evidence" value="ECO:0007669"/>
    <property type="project" value="InterPro"/>
</dbReference>
<accession>A0AB73T638</accession>
<keyword evidence="3" id="KW-1185">Reference proteome</keyword>
<feature type="transmembrane region" description="Helical" evidence="1">
    <location>
        <begin position="319"/>
        <end position="340"/>
    </location>
</feature>
<evidence type="ECO:0000313" key="3">
    <source>
        <dbReference type="Proteomes" id="UP000245412"/>
    </source>
</evidence>